<keyword evidence="3" id="KW-0378">Hydrolase</keyword>
<evidence type="ECO:0000256" key="10">
    <source>
        <dbReference type="SAM" id="MobiDB-lite"/>
    </source>
</evidence>
<feature type="active site" description="Proton acceptor" evidence="7">
    <location>
        <position position="117"/>
    </location>
</feature>
<dbReference type="GO" id="GO:0009002">
    <property type="term" value="F:serine-type D-Ala-D-Ala carboxypeptidase activity"/>
    <property type="evidence" value="ECO:0007669"/>
    <property type="project" value="InterPro"/>
</dbReference>
<keyword evidence="11" id="KW-0472">Membrane</keyword>
<dbReference type="Gene3D" id="3.40.710.10">
    <property type="entry name" value="DD-peptidase/beta-lactamase superfamily"/>
    <property type="match status" value="1"/>
</dbReference>
<evidence type="ECO:0000256" key="5">
    <source>
        <dbReference type="ARBA" id="ARBA00022984"/>
    </source>
</evidence>
<keyword evidence="2 12" id="KW-0732">Signal</keyword>
<dbReference type="GO" id="GO:0006508">
    <property type="term" value="P:proteolysis"/>
    <property type="evidence" value="ECO:0007669"/>
    <property type="project" value="InterPro"/>
</dbReference>
<dbReference type="PRINTS" id="PR00725">
    <property type="entry name" value="DADACBPTASE1"/>
</dbReference>
<evidence type="ECO:0000256" key="6">
    <source>
        <dbReference type="ARBA" id="ARBA00023316"/>
    </source>
</evidence>
<accession>A0A3E2X319</accession>
<evidence type="ECO:0000256" key="1">
    <source>
        <dbReference type="ARBA" id="ARBA00007164"/>
    </source>
</evidence>
<evidence type="ECO:0000259" key="13">
    <source>
        <dbReference type="Pfam" id="PF00768"/>
    </source>
</evidence>
<dbReference type="GO" id="GO:0008360">
    <property type="term" value="P:regulation of cell shape"/>
    <property type="evidence" value="ECO:0007669"/>
    <property type="project" value="UniProtKB-KW"/>
</dbReference>
<feature type="domain" description="Peptidase S11 D-alanyl-D-alanine carboxypeptidase A N-terminal" evidence="13">
    <location>
        <begin position="82"/>
        <end position="317"/>
    </location>
</feature>
<keyword evidence="14" id="KW-0645">Protease</keyword>
<keyword evidence="11" id="KW-0812">Transmembrane</keyword>
<evidence type="ECO:0000256" key="4">
    <source>
        <dbReference type="ARBA" id="ARBA00022960"/>
    </source>
</evidence>
<reference evidence="14 15" key="1">
    <citation type="submission" date="2018-08" db="EMBL/GenBank/DDBJ databases">
        <title>A genome reference for cultivated species of the human gut microbiota.</title>
        <authorList>
            <person name="Zou Y."/>
            <person name="Xue W."/>
            <person name="Luo G."/>
        </authorList>
    </citation>
    <scope>NUCLEOTIDE SEQUENCE [LARGE SCALE GENOMIC DNA]</scope>
    <source>
        <strain evidence="14 15">AF19-21</strain>
    </source>
</reference>
<dbReference type="AlphaFoldDB" id="A0A3E2X319"/>
<feature type="active site" description="Acyl-ester intermediate" evidence="7">
    <location>
        <position position="114"/>
    </location>
</feature>
<evidence type="ECO:0000256" key="11">
    <source>
        <dbReference type="SAM" id="Phobius"/>
    </source>
</evidence>
<protein>
    <submittedName>
        <fullName evidence="14">D-alanyl-D-alanine carboxypeptidase</fullName>
    </submittedName>
</protein>
<keyword evidence="11" id="KW-1133">Transmembrane helix</keyword>
<dbReference type="InterPro" id="IPR018044">
    <property type="entry name" value="Peptidase_S11"/>
</dbReference>
<comment type="caution">
    <text evidence="14">The sequence shown here is derived from an EMBL/GenBank/DDBJ whole genome shotgun (WGS) entry which is preliminary data.</text>
</comment>
<dbReference type="PANTHER" id="PTHR21581">
    <property type="entry name" value="D-ALANYL-D-ALANINE CARBOXYPEPTIDASE"/>
    <property type="match status" value="1"/>
</dbReference>
<dbReference type="EMBL" id="QVIA01000001">
    <property type="protein sequence ID" value="RGC35478.1"/>
    <property type="molecule type" value="Genomic_DNA"/>
</dbReference>
<feature type="region of interest" description="Disordered" evidence="10">
    <location>
        <begin position="417"/>
        <end position="442"/>
    </location>
</feature>
<evidence type="ECO:0000256" key="9">
    <source>
        <dbReference type="RuleBase" id="RU004016"/>
    </source>
</evidence>
<keyword evidence="4" id="KW-0133">Cell shape</keyword>
<dbReference type="Proteomes" id="UP000261111">
    <property type="component" value="Unassembled WGS sequence"/>
</dbReference>
<comment type="similarity">
    <text evidence="1 9">Belongs to the peptidase S11 family.</text>
</comment>
<dbReference type="GO" id="GO:0071555">
    <property type="term" value="P:cell wall organization"/>
    <property type="evidence" value="ECO:0007669"/>
    <property type="project" value="UniProtKB-KW"/>
</dbReference>
<evidence type="ECO:0000256" key="8">
    <source>
        <dbReference type="PIRSR" id="PIRSR618044-2"/>
    </source>
</evidence>
<evidence type="ECO:0000256" key="2">
    <source>
        <dbReference type="ARBA" id="ARBA00022729"/>
    </source>
</evidence>
<evidence type="ECO:0000256" key="3">
    <source>
        <dbReference type="ARBA" id="ARBA00022801"/>
    </source>
</evidence>
<sequence length="474" mass="52438">MSSAGSAYDNKNLEEIMKLKRILFCFLAAAILILSPAVVLAEDGDTQEKTEEELAAEAELQEKAASYEAAIDTNGLEGWPQGPNVYADSAVVMDMESGAILYGKNMDAKHYPASITKLLTTLVALENADLADKVKFTEDSISFLQYDDAQIGMKAGEELSLEDALHAVLLASANEVSHAVAESVGEQSLGGDYDTFIRKMNDRAKELGCTNSHWVNPNGLHDDEHYTTAHDMALIASAVYQQDEFRTIMGKLEYKIGPTNLTQEERVFQQNHKMLWPENYYYYEYCTGGKTGYTDQAKTTLVTMADNGNMHLAAVVLYDYGVDAYTDTKAMMDYVFSNFKKVPVESLETSEDIRNFNTEDAYVVLPDGIEFSQLEKNIVLTESGIRDGKVIYTYKGQAVGSAEATLTEEGYQKLMGDTAASDSRKIDNKQEDTPVETPKDKKDEQPRLKLYIGIGAAAVLILLIAGICFGRRKR</sequence>
<evidence type="ECO:0000256" key="12">
    <source>
        <dbReference type="SAM" id="SignalP"/>
    </source>
</evidence>
<dbReference type="PANTHER" id="PTHR21581:SF6">
    <property type="entry name" value="TRAFFICKING PROTEIN PARTICLE COMPLEX SUBUNIT 12"/>
    <property type="match status" value="1"/>
</dbReference>
<feature type="binding site" evidence="8">
    <location>
        <position position="290"/>
    </location>
    <ligand>
        <name>substrate</name>
    </ligand>
</feature>
<feature type="transmembrane region" description="Helical" evidence="11">
    <location>
        <begin position="450"/>
        <end position="470"/>
    </location>
</feature>
<feature type="signal peptide" evidence="12">
    <location>
        <begin position="1"/>
        <end position="41"/>
    </location>
</feature>
<dbReference type="GO" id="GO:0009252">
    <property type="term" value="P:peptidoglycan biosynthetic process"/>
    <property type="evidence" value="ECO:0007669"/>
    <property type="project" value="UniProtKB-KW"/>
</dbReference>
<name>A0A3E2X319_9FIRM</name>
<dbReference type="Pfam" id="PF00768">
    <property type="entry name" value="Peptidase_S11"/>
    <property type="match status" value="1"/>
</dbReference>
<organism evidence="14 15">
    <name type="scientific">Hungatella hathewayi</name>
    <dbReference type="NCBI Taxonomy" id="154046"/>
    <lineage>
        <taxon>Bacteria</taxon>
        <taxon>Bacillati</taxon>
        <taxon>Bacillota</taxon>
        <taxon>Clostridia</taxon>
        <taxon>Lachnospirales</taxon>
        <taxon>Lachnospiraceae</taxon>
        <taxon>Hungatella</taxon>
    </lineage>
</organism>
<keyword evidence="14" id="KW-0121">Carboxypeptidase</keyword>
<keyword evidence="6" id="KW-0961">Cell wall biogenesis/degradation</keyword>
<feature type="active site" evidence="7">
    <location>
        <position position="172"/>
    </location>
</feature>
<keyword evidence="5" id="KW-0573">Peptidoglycan synthesis</keyword>
<dbReference type="SUPFAM" id="SSF56601">
    <property type="entry name" value="beta-lactamase/transpeptidase-like"/>
    <property type="match status" value="1"/>
</dbReference>
<dbReference type="InterPro" id="IPR001967">
    <property type="entry name" value="Peptidase_S11_N"/>
</dbReference>
<dbReference type="InterPro" id="IPR012338">
    <property type="entry name" value="Beta-lactam/transpept-like"/>
</dbReference>
<feature type="chain" id="PRO_5038852555" evidence="12">
    <location>
        <begin position="42"/>
        <end position="474"/>
    </location>
</feature>
<feature type="compositionally biased region" description="Basic and acidic residues" evidence="10">
    <location>
        <begin position="422"/>
        <end position="442"/>
    </location>
</feature>
<proteinExistence type="inferred from homology"/>
<evidence type="ECO:0000313" key="15">
    <source>
        <dbReference type="Proteomes" id="UP000261111"/>
    </source>
</evidence>
<evidence type="ECO:0000256" key="7">
    <source>
        <dbReference type="PIRSR" id="PIRSR618044-1"/>
    </source>
</evidence>
<gene>
    <name evidence="14" type="ORF">DWX41_00330</name>
</gene>
<evidence type="ECO:0000313" key="14">
    <source>
        <dbReference type="EMBL" id="RGC35478.1"/>
    </source>
</evidence>